<evidence type="ECO:0000313" key="2">
    <source>
        <dbReference type="Proteomes" id="UP000194139"/>
    </source>
</evidence>
<dbReference type="EMBL" id="CP021109">
    <property type="protein sequence ID" value="ARP85670.1"/>
    <property type="molecule type" value="Genomic_DNA"/>
</dbReference>
<dbReference type="Proteomes" id="UP000194139">
    <property type="component" value="Chromosome"/>
</dbReference>
<reference evidence="1 2" key="1">
    <citation type="submission" date="2017-05" db="EMBL/GenBank/DDBJ databases">
        <title>Complete and WGS of Bordetella genogroups.</title>
        <authorList>
            <person name="Spilker T."/>
            <person name="LiPuma J."/>
        </authorList>
    </citation>
    <scope>NUCLEOTIDE SEQUENCE [LARGE SCALE GENOMIC DNA]</scope>
    <source>
        <strain evidence="1 2">AU17164</strain>
    </source>
</reference>
<organism evidence="1 2">
    <name type="scientific">Bordetella genomosp. 9</name>
    <dbReference type="NCBI Taxonomy" id="1416803"/>
    <lineage>
        <taxon>Bacteria</taxon>
        <taxon>Pseudomonadati</taxon>
        <taxon>Pseudomonadota</taxon>
        <taxon>Betaproteobacteria</taxon>
        <taxon>Burkholderiales</taxon>
        <taxon>Alcaligenaceae</taxon>
        <taxon>Bordetella</taxon>
    </lineage>
</organism>
<name>A0A1W6YX64_9BORD</name>
<protein>
    <submittedName>
        <fullName evidence="1">Uncharacterized protein</fullName>
    </submittedName>
</protein>
<dbReference type="RefSeq" id="WP_086071730.1">
    <property type="nucleotide sequence ID" value="NZ_CP021109.1"/>
</dbReference>
<sequence length="222" mass="24237">MSATALDPLAIHGIQFKVLAHVFPVLRHDALKPLSNAKLTIVLLEKAIAKGTLVASDPPPFVGDLDTMLDDSVAAIRLLNNWFQDESPPLSVHAILQECRRLAFSQLLLSGKKIQIDDFQHTVAVDHRSGRYVVMAWMIEAIHALPPRGVLHVRQQGPDAIVAEALPAPPDATGRALQPEGAPPISHEDMQAIAHFYGWKIERHSNIWLLSPPAAAAIQIAE</sequence>
<gene>
    <name evidence="1" type="ORF">CAL13_05180</name>
</gene>
<dbReference type="AlphaFoldDB" id="A0A1W6YX64"/>
<proteinExistence type="predicted"/>
<evidence type="ECO:0000313" key="1">
    <source>
        <dbReference type="EMBL" id="ARP85670.1"/>
    </source>
</evidence>
<keyword evidence="2" id="KW-1185">Reference proteome</keyword>
<accession>A0A1W6YX64</accession>